<dbReference type="Proteomes" id="UP000276133">
    <property type="component" value="Unassembled WGS sequence"/>
</dbReference>
<keyword evidence="2" id="KW-1185">Reference proteome</keyword>
<dbReference type="AlphaFoldDB" id="A0A3M7P8P5"/>
<reference evidence="1 2" key="1">
    <citation type="journal article" date="2018" name="Sci. Rep.">
        <title>Genomic signatures of local adaptation to the degree of environmental predictability in rotifers.</title>
        <authorList>
            <person name="Franch-Gras L."/>
            <person name="Hahn C."/>
            <person name="Garcia-Roger E.M."/>
            <person name="Carmona M.J."/>
            <person name="Serra M."/>
            <person name="Gomez A."/>
        </authorList>
    </citation>
    <scope>NUCLEOTIDE SEQUENCE [LARGE SCALE GENOMIC DNA]</scope>
    <source>
        <strain evidence="1">HYR1</strain>
    </source>
</reference>
<evidence type="ECO:0000313" key="2">
    <source>
        <dbReference type="Proteomes" id="UP000276133"/>
    </source>
</evidence>
<protein>
    <submittedName>
        <fullName evidence="1">Uncharacterized protein</fullName>
    </submittedName>
</protein>
<gene>
    <name evidence="1" type="ORF">BpHYR1_031665</name>
</gene>
<name>A0A3M7P8P5_BRAPC</name>
<accession>A0A3M7P8P5</accession>
<dbReference type="EMBL" id="REGN01012408">
    <property type="protein sequence ID" value="RMZ95465.1"/>
    <property type="molecule type" value="Genomic_DNA"/>
</dbReference>
<comment type="caution">
    <text evidence="1">The sequence shown here is derived from an EMBL/GenBank/DDBJ whole genome shotgun (WGS) entry which is preliminary data.</text>
</comment>
<evidence type="ECO:0000313" key="1">
    <source>
        <dbReference type="EMBL" id="RMZ95465.1"/>
    </source>
</evidence>
<organism evidence="1 2">
    <name type="scientific">Brachionus plicatilis</name>
    <name type="common">Marine rotifer</name>
    <name type="synonym">Brachionus muelleri</name>
    <dbReference type="NCBI Taxonomy" id="10195"/>
    <lineage>
        <taxon>Eukaryota</taxon>
        <taxon>Metazoa</taxon>
        <taxon>Spiralia</taxon>
        <taxon>Gnathifera</taxon>
        <taxon>Rotifera</taxon>
        <taxon>Eurotatoria</taxon>
        <taxon>Monogononta</taxon>
        <taxon>Pseudotrocha</taxon>
        <taxon>Ploima</taxon>
        <taxon>Brachionidae</taxon>
        <taxon>Brachionus</taxon>
    </lineage>
</organism>
<sequence length="162" mass="18589">MISQFQPNDTKPKAFFNVTENRRLYRVGRPVRNLTDFKHSSSCIVFECNRVLFLSPVSVPIEKHFSEGTLSTIIYSSAFDNVPGQCILRILLRLTVWNSQLSFICRLSDPGFKSLRYLILLQIIFKSSSKSLGNKRSALEISDIQAPKIFMKKNDQNNINKI</sequence>
<proteinExistence type="predicted"/>